<protein>
    <submittedName>
        <fullName evidence="2">Uncharacterized protein</fullName>
    </submittedName>
</protein>
<feature type="compositionally biased region" description="Low complexity" evidence="1">
    <location>
        <begin position="355"/>
        <end position="373"/>
    </location>
</feature>
<evidence type="ECO:0000313" key="2">
    <source>
        <dbReference type="EMBL" id="EFJ51532.1"/>
    </source>
</evidence>
<feature type="compositionally biased region" description="Low complexity" evidence="1">
    <location>
        <begin position="234"/>
        <end position="251"/>
    </location>
</feature>
<organism evidence="3">
    <name type="scientific">Volvox carteri f. nagariensis</name>
    <dbReference type="NCBI Taxonomy" id="3068"/>
    <lineage>
        <taxon>Eukaryota</taxon>
        <taxon>Viridiplantae</taxon>
        <taxon>Chlorophyta</taxon>
        <taxon>core chlorophytes</taxon>
        <taxon>Chlorophyceae</taxon>
        <taxon>CS clade</taxon>
        <taxon>Chlamydomonadales</taxon>
        <taxon>Volvocaceae</taxon>
        <taxon>Volvox</taxon>
    </lineage>
</organism>
<evidence type="ECO:0000256" key="1">
    <source>
        <dbReference type="SAM" id="MobiDB-lite"/>
    </source>
</evidence>
<dbReference type="EMBL" id="GL378327">
    <property type="protein sequence ID" value="EFJ51532.1"/>
    <property type="molecule type" value="Genomic_DNA"/>
</dbReference>
<proteinExistence type="predicted"/>
<name>D8TLW0_VOLCA</name>
<accession>D8TLW0</accession>
<evidence type="ECO:0000313" key="3">
    <source>
        <dbReference type="Proteomes" id="UP000001058"/>
    </source>
</evidence>
<keyword evidence="3" id="KW-1185">Reference proteome</keyword>
<feature type="region of interest" description="Disordered" evidence="1">
    <location>
        <begin position="355"/>
        <end position="454"/>
    </location>
</feature>
<dbReference type="KEGG" id="vcn:VOLCADRAFT_87649"/>
<feature type="compositionally biased region" description="Polar residues" evidence="1">
    <location>
        <begin position="61"/>
        <end position="88"/>
    </location>
</feature>
<dbReference type="Proteomes" id="UP000001058">
    <property type="component" value="Unassembled WGS sequence"/>
</dbReference>
<feature type="region of interest" description="Disordered" evidence="1">
    <location>
        <begin position="50"/>
        <end position="166"/>
    </location>
</feature>
<dbReference type="OrthoDB" id="551733at2759"/>
<feature type="compositionally biased region" description="Low complexity" evidence="1">
    <location>
        <begin position="132"/>
        <end position="157"/>
    </location>
</feature>
<feature type="region of interest" description="Disordered" evidence="1">
    <location>
        <begin position="1263"/>
        <end position="1285"/>
    </location>
</feature>
<dbReference type="GeneID" id="9620316"/>
<sequence length="1511" mass="152982">MTRCERNFGGMLVKSTISGVCRAAYVRYTQQAVLPDLELHNVDAAALTAEPEEVKAPGTEEPNSPLASVDQGTQSSGMKRCRTSQQPAGVTAAAAAIDTTREPTTGSQGTKNPSSPARQRHRRQQRGPTSSAPPAEAAAGHADANPAAAVPAALPNPENRYGHAPSIFRPQLPAHLKMADPEARHDRAPAAIADLPQAVELNDATTSLAPASASAAKPQTEGPDPDNAKRQRRAGAASAPAPPLQSATLSAGSRSPKAIYQPPLDDSAAAAAAGVGQAHAALPPPSVPQEPQATSSAAQDLPVVPPAAAAAAAAARNALATKAAVAPSVTAASNADGASFGDATTAIADCATAPETAVPDPDAAAVQQAVPDAGPSGKAPAGRPSARTTAAGASVSGVDPAARGRVSSSIGGGSGGRKRSGVDGDDGVDGAGGRPYRRRCLGDGITADGRQGSGGVQAVDLRTAVQSLGTDGRGGIATVPLPGLGSPPPPRSHVEPPRAATQTATASTTAGVPVSGSREGEGWRVQQHQQHQHQLLRQRPDDSDAFEDEPQLQQPQQLLRRAHQSLLSELRRPPSSRLLLDSTDAVTDLCTAVELVLEHLAVNAQAPCRISRSCDDLGLRSSAVVAITGDWRGHVSLLAALLATLGGAISVLLSGSGSSGETSLEDGSRGFPVPPPPPPGQRSDTHLALLMTAAAQETAAVALAALHASCRQIGSACTRAIAATAAVATAAGRTGEEGASLRPAAAAAFASIADQLHAGGRAAATALGMARAAAAGAAAAACSTTDPKVPLSVAAAAAGGLLEGCVMTVRLQRLGQPQETLLRLLQPCTDVLDATLQEAAAAAAAAATVGAEAAAQSFGGSYSPSALNNAGHPRVAILDMTLGYCWSRLRAQPPLQGPLQPAASAAEHLVSPAPATAAVSGVPCWHPARGALGALMMGSLGFARVLQLAVSGESAECAAAVLEGQSQGSLFADTQLLAKTVIEVLRMPAPPPGGSAVALPNAATCMTLANALLSDAAAAARRLNLLYGGVADTPSGRAWLAALPPSATGCIRGVLDKAFVCEVSVLTAAYGMLSSASQVPPAKAVATPGGDAATADRAGSARAQVARGERARAAAAALGALADLQFCALQLRAHGDLVARLSTDALSSPAAALPPLLALLPCYPAFELAYGSGGRGNDGFAAVPVAASRLAFLLPLAASCMPHAEDLGGAAYVVLPYIFLLLKGAPESVAQAAHATWAALVSSLCEKETAVTAEAAGIAGNVRRRPDGASSTVAEKSQGRSRAGPSILHGRRGLTTIGSGGDGGIQGVLAAEEEEEEEQRRSVAGVALAASMLPYYIDRTCQEPCSEGDLELLEWGVRQALQSLPEAHPMKAWCAARLVIQLREWATACDGVAEGPSLAKGPSGHERRLRVGTSGGDEKESPGAAAGCDAQVLTRRCAGIVAGVMMVIDFRLVPQALGRLRVELQTLPLGGGLILQQFHDVWLTCSDYGRKQLLEEWFRHVLAKMHVRAKL</sequence>
<feature type="region of interest" description="Disordered" evidence="1">
    <location>
        <begin position="1397"/>
        <end position="1424"/>
    </location>
</feature>
<feature type="region of interest" description="Disordered" evidence="1">
    <location>
        <begin position="660"/>
        <end position="682"/>
    </location>
</feature>
<feature type="compositionally biased region" description="Low complexity" evidence="1">
    <location>
        <begin position="497"/>
        <end position="510"/>
    </location>
</feature>
<dbReference type="InParanoid" id="D8TLW0"/>
<gene>
    <name evidence="2" type="ORF">VOLCADRAFT_87649</name>
</gene>
<feature type="compositionally biased region" description="Low complexity" evidence="1">
    <location>
        <begin position="268"/>
        <end position="281"/>
    </location>
</feature>
<reference evidence="2 3" key="1">
    <citation type="journal article" date="2010" name="Science">
        <title>Genomic analysis of organismal complexity in the multicellular green alga Volvox carteri.</title>
        <authorList>
            <person name="Prochnik S.E."/>
            <person name="Umen J."/>
            <person name="Nedelcu A.M."/>
            <person name="Hallmann A."/>
            <person name="Miller S.M."/>
            <person name="Nishii I."/>
            <person name="Ferris P."/>
            <person name="Kuo A."/>
            <person name="Mitros T."/>
            <person name="Fritz-Laylin L.K."/>
            <person name="Hellsten U."/>
            <person name="Chapman J."/>
            <person name="Simakov O."/>
            <person name="Rensing S.A."/>
            <person name="Terry A."/>
            <person name="Pangilinan J."/>
            <person name="Kapitonov V."/>
            <person name="Jurka J."/>
            <person name="Salamov A."/>
            <person name="Shapiro H."/>
            <person name="Schmutz J."/>
            <person name="Grimwood J."/>
            <person name="Lindquist E."/>
            <person name="Lucas S."/>
            <person name="Grigoriev I.V."/>
            <person name="Schmitt R."/>
            <person name="Kirk D."/>
            <person name="Rokhsar D.S."/>
        </authorList>
    </citation>
    <scope>NUCLEOTIDE SEQUENCE [LARGE SCALE GENOMIC DNA]</scope>
    <source>
        <strain evidence="3">f. Nagariensis / Eve</strain>
    </source>
</reference>
<feature type="compositionally biased region" description="Polar residues" evidence="1">
    <location>
        <begin position="102"/>
        <end position="117"/>
    </location>
</feature>
<feature type="region of interest" description="Disordered" evidence="1">
    <location>
        <begin position="209"/>
        <end position="298"/>
    </location>
</feature>
<dbReference type="RefSeq" id="XP_002947484.1">
    <property type="nucleotide sequence ID" value="XM_002947438.1"/>
</dbReference>
<feature type="region of interest" description="Disordered" evidence="1">
    <location>
        <begin position="469"/>
        <end position="552"/>
    </location>
</feature>